<keyword evidence="23" id="KW-1185">Reference proteome</keyword>
<evidence type="ECO:0000256" key="12">
    <source>
        <dbReference type="ARBA" id="ARBA00022840"/>
    </source>
</evidence>
<dbReference type="InterPro" id="IPR001611">
    <property type="entry name" value="Leu-rich_rpt"/>
</dbReference>
<evidence type="ECO:0000256" key="2">
    <source>
        <dbReference type="ARBA" id="ARBA00012513"/>
    </source>
</evidence>
<dbReference type="PROSITE" id="PS50011">
    <property type="entry name" value="PROTEIN_KINASE_DOM"/>
    <property type="match status" value="1"/>
</dbReference>
<evidence type="ECO:0000256" key="14">
    <source>
        <dbReference type="ARBA" id="ARBA00023136"/>
    </source>
</evidence>
<dbReference type="InterPro" id="IPR000719">
    <property type="entry name" value="Prot_kinase_dom"/>
</dbReference>
<dbReference type="FunFam" id="3.30.200.20:FF:000394">
    <property type="entry name" value="Leucine-rich repeat receptor-like protein kinase"/>
    <property type="match status" value="1"/>
</dbReference>
<dbReference type="GO" id="GO:0005524">
    <property type="term" value="F:ATP binding"/>
    <property type="evidence" value="ECO:0007669"/>
    <property type="project" value="UniProtKB-UniRule"/>
</dbReference>
<dbReference type="EMBL" id="CM002292">
    <property type="protein sequence ID" value="ESW22552.1"/>
    <property type="molecule type" value="Genomic_DNA"/>
</dbReference>
<keyword evidence="10 18" id="KW-0547">Nucleotide-binding</keyword>
<evidence type="ECO:0000313" key="23">
    <source>
        <dbReference type="Proteomes" id="UP000000226"/>
    </source>
</evidence>
<keyword evidence="12 18" id="KW-0067">ATP-binding</keyword>
<comment type="catalytic activity">
    <reaction evidence="16">
        <text>L-threonyl-[protein] + ATP = O-phospho-L-threonyl-[protein] + ADP + H(+)</text>
        <dbReference type="Rhea" id="RHEA:46608"/>
        <dbReference type="Rhea" id="RHEA-COMP:11060"/>
        <dbReference type="Rhea" id="RHEA-COMP:11605"/>
        <dbReference type="ChEBI" id="CHEBI:15378"/>
        <dbReference type="ChEBI" id="CHEBI:30013"/>
        <dbReference type="ChEBI" id="CHEBI:30616"/>
        <dbReference type="ChEBI" id="CHEBI:61977"/>
        <dbReference type="ChEBI" id="CHEBI:456216"/>
        <dbReference type="EC" id="2.7.11.1"/>
    </reaction>
</comment>
<feature type="transmembrane region" description="Helical" evidence="19">
    <location>
        <begin position="504"/>
        <end position="528"/>
    </location>
</feature>
<evidence type="ECO:0000256" key="6">
    <source>
        <dbReference type="ARBA" id="ARBA00022679"/>
    </source>
</evidence>
<dbReference type="EC" id="2.7.11.1" evidence="2"/>
<evidence type="ECO:0000256" key="4">
    <source>
        <dbReference type="ARBA" id="ARBA00022553"/>
    </source>
</evidence>
<keyword evidence="8 20" id="KW-0732">Signal</keyword>
<dbReference type="Pfam" id="PF12819">
    <property type="entry name" value="Malectin_like"/>
    <property type="match status" value="1"/>
</dbReference>
<keyword evidence="11" id="KW-0418">Kinase</keyword>
<dbReference type="SUPFAM" id="SSF56112">
    <property type="entry name" value="Protein kinase-like (PK-like)"/>
    <property type="match status" value="1"/>
</dbReference>
<evidence type="ECO:0000256" key="8">
    <source>
        <dbReference type="ARBA" id="ARBA00022729"/>
    </source>
</evidence>
<comment type="catalytic activity">
    <reaction evidence="17">
        <text>L-seryl-[protein] + ATP = O-phospho-L-seryl-[protein] + ADP + H(+)</text>
        <dbReference type="Rhea" id="RHEA:17989"/>
        <dbReference type="Rhea" id="RHEA-COMP:9863"/>
        <dbReference type="Rhea" id="RHEA-COMP:11604"/>
        <dbReference type="ChEBI" id="CHEBI:15378"/>
        <dbReference type="ChEBI" id="CHEBI:29999"/>
        <dbReference type="ChEBI" id="CHEBI:30616"/>
        <dbReference type="ChEBI" id="CHEBI:83421"/>
        <dbReference type="ChEBI" id="CHEBI:456216"/>
        <dbReference type="EC" id="2.7.11.1"/>
    </reaction>
</comment>
<evidence type="ECO:0000256" key="10">
    <source>
        <dbReference type="ARBA" id="ARBA00022741"/>
    </source>
</evidence>
<organism evidence="22 23">
    <name type="scientific">Phaseolus vulgaris</name>
    <name type="common">Kidney bean</name>
    <name type="synonym">French bean</name>
    <dbReference type="NCBI Taxonomy" id="3885"/>
    <lineage>
        <taxon>Eukaryota</taxon>
        <taxon>Viridiplantae</taxon>
        <taxon>Streptophyta</taxon>
        <taxon>Embryophyta</taxon>
        <taxon>Tracheophyta</taxon>
        <taxon>Spermatophyta</taxon>
        <taxon>Magnoliopsida</taxon>
        <taxon>eudicotyledons</taxon>
        <taxon>Gunneridae</taxon>
        <taxon>Pentapetalae</taxon>
        <taxon>rosids</taxon>
        <taxon>fabids</taxon>
        <taxon>Fabales</taxon>
        <taxon>Fabaceae</taxon>
        <taxon>Papilionoideae</taxon>
        <taxon>50 kb inversion clade</taxon>
        <taxon>NPAAA clade</taxon>
        <taxon>indigoferoid/millettioid clade</taxon>
        <taxon>Phaseoleae</taxon>
        <taxon>Phaseolus</taxon>
    </lineage>
</organism>
<evidence type="ECO:0000256" key="17">
    <source>
        <dbReference type="ARBA" id="ARBA00048679"/>
    </source>
</evidence>
<dbReference type="FunFam" id="1.10.510.10:FF:000146">
    <property type="entry name" value="LRR receptor-like serine/threonine-protein kinase IOS1"/>
    <property type="match status" value="1"/>
</dbReference>
<dbReference type="GO" id="GO:0004674">
    <property type="term" value="F:protein serine/threonine kinase activity"/>
    <property type="evidence" value="ECO:0007669"/>
    <property type="project" value="UniProtKB-KW"/>
</dbReference>
<dbReference type="InterPro" id="IPR001245">
    <property type="entry name" value="Ser-Thr/Tyr_kinase_cat_dom"/>
</dbReference>
<dbReference type="OrthoDB" id="2017114at2759"/>
<evidence type="ECO:0000256" key="7">
    <source>
        <dbReference type="ARBA" id="ARBA00022692"/>
    </source>
</evidence>
<reference evidence="23" key="1">
    <citation type="journal article" date="2014" name="Nat. Genet.">
        <title>A reference genome for common bean and genome-wide analysis of dual domestications.</title>
        <authorList>
            <person name="Schmutz J."/>
            <person name="McClean P.E."/>
            <person name="Mamidi S."/>
            <person name="Wu G.A."/>
            <person name="Cannon S.B."/>
            <person name="Grimwood J."/>
            <person name="Jenkins J."/>
            <person name="Shu S."/>
            <person name="Song Q."/>
            <person name="Chavarro C."/>
            <person name="Torres-Torres M."/>
            <person name="Geffroy V."/>
            <person name="Moghaddam S.M."/>
            <person name="Gao D."/>
            <person name="Abernathy B."/>
            <person name="Barry K."/>
            <person name="Blair M."/>
            <person name="Brick M.A."/>
            <person name="Chovatia M."/>
            <person name="Gepts P."/>
            <person name="Goodstein D.M."/>
            <person name="Gonzales M."/>
            <person name="Hellsten U."/>
            <person name="Hyten D.L."/>
            <person name="Jia G."/>
            <person name="Kelly J.D."/>
            <person name="Kudrna D."/>
            <person name="Lee R."/>
            <person name="Richard M.M."/>
            <person name="Miklas P.N."/>
            <person name="Osorno J.M."/>
            <person name="Rodrigues J."/>
            <person name="Thareau V."/>
            <person name="Urrea C.A."/>
            <person name="Wang M."/>
            <person name="Yu Y."/>
            <person name="Zhang M."/>
            <person name="Wing R.A."/>
            <person name="Cregan P.B."/>
            <person name="Rokhsar D.S."/>
            <person name="Jackson S.A."/>
        </authorList>
    </citation>
    <scope>NUCLEOTIDE SEQUENCE [LARGE SCALE GENOMIC DNA]</scope>
    <source>
        <strain evidence="23">cv. G19833</strain>
    </source>
</reference>
<accession>V7BX11</accession>
<dbReference type="InterPro" id="IPR011009">
    <property type="entry name" value="Kinase-like_dom_sf"/>
</dbReference>
<feature type="signal peptide" evidence="20">
    <location>
        <begin position="1"/>
        <end position="21"/>
    </location>
</feature>
<keyword evidence="7 19" id="KW-0812">Transmembrane</keyword>
<keyword evidence="3" id="KW-0723">Serine/threonine-protein kinase</keyword>
<dbReference type="Gene3D" id="3.30.200.20">
    <property type="entry name" value="Phosphorylase Kinase, domain 1"/>
    <property type="match status" value="1"/>
</dbReference>
<dbReference type="SMR" id="V7BX11"/>
<keyword evidence="13 19" id="KW-1133">Transmembrane helix</keyword>
<dbReference type="FunFam" id="3.80.10.10:FF:000129">
    <property type="entry name" value="Leucine-rich repeat receptor-like kinase"/>
    <property type="match status" value="1"/>
</dbReference>
<dbReference type="CDD" id="cd14066">
    <property type="entry name" value="STKc_IRAK"/>
    <property type="match status" value="1"/>
</dbReference>
<keyword evidence="6" id="KW-0808">Transferase</keyword>
<dbReference type="InterPro" id="IPR024788">
    <property type="entry name" value="Malectin-like_Carb-bd_dom"/>
</dbReference>
<evidence type="ECO:0000313" key="22">
    <source>
        <dbReference type="EMBL" id="ESW22552.1"/>
    </source>
</evidence>
<keyword evidence="15" id="KW-0675">Receptor</keyword>
<evidence type="ECO:0000256" key="19">
    <source>
        <dbReference type="SAM" id="Phobius"/>
    </source>
</evidence>
<name>V7BX11_PHAVU</name>
<evidence type="ECO:0000256" key="3">
    <source>
        <dbReference type="ARBA" id="ARBA00022527"/>
    </source>
</evidence>
<dbReference type="SMART" id="SM00220">
    <property type="entry name" value="S_TKc"/>
    <property type="match status" value="1"/>
</dbReference>
<dbReference type="OMA" id="VEWVECK"/>
<dbReference type="Gramene" id="ESW22552">
    <property type="protein sequence ID" value="ESW22552"/>
    <property type="gene ID" value="PHAVU_005G162500g"/>
</dbReference>
<evidence type="ECO:0000256" key="1">
    <source>
        <dbReference type="ARBA" id="ARBA00004167"/>
    </source>
</evidence>
<evidence type="ECO:0000256" key="20">
    <source>
        <dbReference type="SAM" id="SignalP"/>
    </source>
</evidence>
<dbReference type="SUPFAM" id="SSF52058">
    <property type="entry name" value="L domain-like"/>
    <property type="match status" value="1"/>
</dbReference>
<dbReference type="Pfam" id="PF00560">
    <property type="entry name" value="LRR_1"/>
    <property type="match status" value="2"/>
</dbReference>
<protein>
    <recommendedName>
        <fullName evidence="2">non-specific serine/threonine protein kinase</fullName>
        <ecNumber evidence="2">2.7.11.1</ecNumber>
    </recommendedName>
</protein>
<feature type="binding site" evidence="18">
    <location>
        <position position="602"/>
    </location>
    <ligand>
        <name>ATP</name>
        <dbReference type="ChEBI" id="CHEBI:30616"/>
    </ligand>
</feature>
<keyword evidence="4" id="KW-0597">Phosphoprotein</keyword>
<evidence type="ECO:0000256" key="15">
    <source>
        <dbReference type="ARBA" id="ARBA00023170"/>
    </source>
</evidence>
<dbReference type="Pfam" id="PF07714">
    <property type="entry name" value="PK_Tyr_Ser-Thr"/>
    <property type="match status" value="1"/>
</dbReference>
<dbReference type="InterPro" id="IPR032675">
    <property type="entry name" value="LRR_dom_sf"/>
</dbReference>
<keyword evidence="5" id="KW-0433">Leucine-rich repeat</keyword>
<dbReference type="InterPro" id="IPR008271">
    <property type="entry name" value="Ser/Thr_kinase_AS"/>
</dbReference>
<proteinExistence type="predicted"/>
<evidence type="ECO:0000256" key="18">
    <source>
        <dbReference type="PROSITE-ProRule" id="PRU10141"/>
    </source>
</evidence>
<dbReference type="Gene3D" id="1.10.510.10">
    <property type="entry name" value="Transferase(Phosphotransferase) domain 1"/>
    <property type="match status" value="1"/>
</dbReference>
<comment type="subcellular location">
    <subcellularLocation>
        <location evidence="1">Membrane</location>
        <topology evidence="1">Single-pass membrane protein</topology>
    </subcellularLocation>
</comment>
<dbReference type="PANTHER" id="PTHR45631:SF202">
    <property type="entry name" value="SENESCENCE-INDUCED RECEPTOR-LIKE SERINE_THREONINE-PROTEIN KINASE"/>
    <property type="match status" value="1"/>
</dbReference>
<gene>
    <name evidence="22" type="ORF">PHAVU_005G162500g</name>
</gene>
<dbReference type="Proteomes" id="UP000000226">
    <property type="component" value="Chromosome 5"/>
</dbReference>
<dbReference type="PANTHER" id="PTHR45631">
    <property type="entry name" value="OS07G0107800 PROTEIN-RELATED"/>
    <property type="match status" value="1"/>
</dbReference>
<evidence type="ECO:0000256" key="11">
    <source>
        <dbReference type="ARBA" id="ARBA00022777"/>
    </source>
</evidence>
<evidence type="ECO:0000256" key="16">
    <source>
        <dbReference type="ARBA" id="ARBA00047899"/>
    </source>
</evidence>
<keyword evidence="14 19" id="KW-0472">Membrane</keyword>
<evidence type="ECO:0000256" key="9">
    <source>
        <dbReference type="ARBA" id="ARBA00022737"/>
    </source>
</evidence>
<keyword evidence="9" id="KW-0677">Repeat</keyword>
<dbReference type="InterPro" id="IPR017441">
    <property type="entry name" value="Protein_kinase_ATP_BS"/>
</dbReference>
<dbReference type="AlphaFoldDB" id="V7BX11"/>
<dbReference type="PROSITE" id="PS00108">
    <property type="entry name" value="PROTEIN_KINASE_ST"/>
    <property type="match status" value="1"/>
</dbReference>
<dbReference type="PROSITE" id="PS00107">
    <property type="entry name" value="PROTEIN_KINASE_ATP"/>
    <property type="match status" value="1"/>
</dbReference>
<feature type="domain" description="Protein kinase" evidence="21">
    <location>
        <begin position="575"/>
        <end position="848"/>
    </location>
</feature>
<evidence type="ECO:0000256" key="13">
    <source>
        <dbReference type="ARBA" id="ARBA00022989"/>
    </source>
</evidence>
<dbReference type="eggNOG" id="ENOG502QQCZ">
    <property type="taxonomic scope" value="Eukaryota"/>
</dbReference>
<feature type="chain" id="PRO_5004755023" description="non-specific serine/threonine protein kinase" evidence="20">
    <location>
        <begin position="22"/>
        <end position="882"/>
    </location>
</feature>
<evidence type="ECO:0000259" key="21">
    <source>
        <dbReference type="PROSITE" id="PS50011"/>
    </source>
</evidence>
<sequence>MGMSSTFVGVLVLVILIQAKGQPGFISIDCGAEPGVNYTEPSLDINYVSDANFINTGVRGIITSEEISTHTQRQLWKLRSFPEGKRNCYKISITRGSNYLIRTTFLYGNYDGRNMLPQFDLLLGANKWDTVTINNASIDEVYEIIHIPSLDFVQICLVNTGNGTPFITAIEFRTLKNDTYVTESVSLELYNYLRCDLGSNRGYRASDDYDRFWYTCDFEEDWTRLNASIPDDSFVDNDFKPGATIMSTAVTPANGSAPLVISWEPDDETAEFYVYMHFTELQVLTTNQTRQFNITMNGELWYDNLSPQYMSVSTIYSPPGGSGKEIKFSLERTENSTLPPFINAIEIFKVKHFHQSDTFQGDVDAITKIKSAYGVNRDWEGDPCAPAAYLWDGLNCSYHGIESPRITTLNLSSSGLHGKIAPSISNLTMLEMLDLSNNSLNGEIPDFLSQLQHLKILNLEKNNLSGLIPPALNKDSLLLRIDQNPYLCEADQCNKKKNKKHNSIATPIVASVGGVLILLVVVAAILWTTKRRKAKALKLKKDQSAISPQYTEQNDSSLQYQKQIYSYSDIITITNNFNTIVGKGGFGTVYLGYIEDTPVAVKMLSPSSVHGYQQFQAEVKLLMRVHHKNLTSLVGYCNEGTHKGLVYEYMANGNLQEHLSGNRSKRNFLSWEKRLRIAVDAASGLEYLQNGCKPPIFHRDVKSTNILLNEHLHAKLSDFGLSKVILTDGGTDVSTVIAGTPGYLDPEYYLTSRLTEKSDVYSFGVVLLEIITGEPVIVKNEEKSHISEWVRSKMAKGDIYDIVDSRLKGEFDSNSVWKAVEIATACVSPNPNRRPIISVVVSELKESLSLELAQTKDRSTDTSDSVKQVAMNLIIESLPHAR</sequence>
<dbReference type="GO" id="GO:0016020">
    <property type="term" value="C:membrane"/>
    <property type="evidence" value="ECO:0007669"/>
    <property type="project" value="UniProtKB-SubCell"/>
</dbReference>
<dbReference type="Gene3D" id="3.80.10.10">
    <property type="entry name" value="Ribonuclease Inhibitor"/>
    <property type="match status" value="1"/>
</dbReference>
<evidence type="ECO:0000256" key="5">
    <source>
        <dbReference type="ARBA" id="ARBA00022614"/>
    </source>
</evidence>